<proteinExistence type="predicted"/>
<reference evidence="2" key="1">
    <citation type="submission" date="2022-12" db="EMBL/GenBank/DDBJ databases">
        <title>Draft genome assemblies for two species of Escallonia (Escalloniales).</title>
        <authorList>
            <person name="Chanderbali A."/>
            <person name="Dervinis C."/>
            <person name="Anghel I."/>
            <person name="Soltis D."/>
            <person name="Soltis P."/>
            <person name="Zapata F."/>
        </authorList>
    </citation>
    <scope>NUCLEOTIDE SEQUENCE</scope>
    <source>
        <strain evidence="2">UCBG92.1500</strain>
        <tissue evidence="2">Leaf</tissue>
    </source>
</reference>
<feature type="compositionally biased region" description="Low complexity" evidence="1">
    <location>
        <begin position="311"/>
        <end position="323"/>
    </location>
</feature>
<dbReference type="InterPro" id="IPR012442">
    <property type="entry name" value="DUF1645_plant"/>
</dbReference>
<keyword evidence="3" id="KW-1185">Reference proteome</keyword>
<sequence length="375" mass="41879">MGMEVVIPSQQSMDFDFNKARSSTVSYLNGPSTPRPFGGDYCFSAPTSPTRISELYRDFDDFLMVNGGEEIKLGGVPSSAVPFQWEEKPGTPKSPKGRSNRYEDDFAFDLSGDMERTSLSAEELFDGGIIRPLKPPPRLQHPDGDNQKIRAMSPRPHRSPLSQGKKMFTGSFSPRQKKDFDAAVERTAERERGRERVSTLSSSNSRHRATRSLSPLRVSEYPWEEENKQQESSKLPSASSKPPLPATTSTLSICTSSSSRGSSRKWRFKDFFLFRSASEGRAVDKDPLRKYTAVFRRHDEIRNSSFRSIDSPGSGSGSSRRGPVSAHELHYTMNRAVSEDLKKKTFLPYKQGILGRLAFNPAVHAIANGFGFSRS</sequence>
<dbReference type="PANTHER" id="PTHR33095:SF14">
    <property type="entry name" value="AR781"/>
    <property type="match status" value="1"/>
</dbReference>
<dbReference type="EMBL" id="JAVXUO010000422">
    <property type="protein sequence ID" value="KAK2992309.1"/>
    <property type="molecule type" value="Genomic_DNA"/>
</dbReference>
<dbReference type="Pfam" id="PF07816">
    <property type="entry name" value="DUF1645"/>
    <property type="match status" value="1"/>
</dbReference>
<accession>A0AA88UP58</accession>
<comment type="caution">
    <text evidence="2">The sequence shown here is derived from an EMBL/GenBank/DDBJ whole genome shotgun (WGS) entry which is preliminary data.</text>
</comment>
<dbReference type="AlphaFoldDB" id="A0AA88UP58"/>
<name>A0AA88UP58_9ASTE</name>
<feature type="compositionally biased region" description="Low complexity" evidence="1">
    <location>
        <begin position="232"/>
        <end position="261"/>
    </location>
</feature>
<feature type="region of interest" description="Disordered" evidence="1">
    <location>
        <begin position="127"/>
        <end position="262"/>
    </location>
</feature>
<protein>
    <recommendedName>
        <fullName evidence="4">Pheromone receptor</fullName>
    </recommendedName>
</protein>
<feature type="region of interest" description="Disordered" evidence="1">
    <location>
        <begin position="80"/>
        <end position="103"/>
    </location>
</feature>
<evidence type="ECO:0000313" key="3">
    <source>
        <dbReference type="Proteomes" id="UP001187471"/>
    </source>
</evidence>
<evidence type="ECO:0000256" key="1">
    <source>
        <dbReference type="SAM" id="MobiDB-lite"/>
    </source>
</evidence>
<dbReference type="Proteomes" id="UP001187471">
    <property type="component" value="Unassembled WGS sequence"/>
</dbReference>
<feature type="compositionally biased region" description="Basic and acidic residues" evidence="1">
    <location>
        <begin position="176"/>
        <end position="197"/>
    </location>
</feature>
<gene>
    <name evidence="2" type="ORF">RJ640_020302</name>
</gene>
<organism evidence="2 3">
    <name type="scientific">Escallonia rubra</name>
    <dbReference type="NCBI Taxonomy" id="112253"/>
    <lineage>
        <taxon>Eukaryota</taxon>
        <taxon>Viridiplantae</taxon>
        <taxon>Streptophyta</taxon>
        <taxon>Embryophyta</taxon>
        <taxon>Tracheophyta</taxon>
        <taxon>Spermatophyta</taxon>
        <taxon>Magnoliopsida</taxon>
        <taxon>eudicotyledons</taxon>
        <taxon>Gunneridae</taxon>
        <taxon>Pentapetalae</taxon>
        <taxon>asterids</taxon>
        <taxon>campanulids</taxon>
        <taxon>Escalloniales</taxon>
        <taxon>Escalloniaceae</taxon>
        <taxon>Escallonia</taxon>
    </lineage>
</organism>
<dbReference type="PANTHER" id="PTHR33095">
    <property type="entry name" value="OS07G0619500 PROTEIN"/>
    <property type="match status" value="1"/>
</dbReference>
<feature type="region of interest" description="Disordered" evidence="1">
    <location>
        <begin position="305"/>
        <end position="325"/>
    </location>
</feature>
<evidence type="ECO:0008006" key="4">
    <source>
        <dbReference type="Google" id="ProtNLM"/>
    </source>
</evidence>
<evidence type="ECO:0000313" key="2">
    <source>
        <dbReference type="EMBL" id="KAK2992309.1"/>
    </source>
</evidence>